<dbReference type="EMBL" id="AF250284">
    <property type="protein sequence ID" value="AAG02761.1"/>
    <property type="molecule type" value="Genomic_DNA"/>
</dbReference>
<proteinExistence type="predicted"/>
<dbReference type="RefSeq" id="NP_064837.1">
    <property type="nucleotide sequence ID" value="NC_002520.1"/>
</dbReference>
<dbReference type="KEGG" id="vg:1494645"/>
<dbReference type="GeneID" id="1494645"/>
<dbReference type="InterPro" id="IPR003497">
    <property type="entry name" value="BRO_N_domain"/>
</dbReference>
<protein>
    <submittedName>
        <fullName evidence="2">AMV055</fullName>
    </submittedName>
</protein>
<organismHost>
    <name type="scientific">Amsacta</name>
    <dbReference type="NCBI Taxonomy" id="340055"/>
</organismHost>
<sequence length="133" mass="15617">MENILINNYTSSNLDYNLNDELDIKFIETFNEIFKFNNKSIDVIGTLNNPWFCGKDVLNILEYEKSSFKKILQRLKESYKKSYREILYKVGDNLSPTLNGNNSKIIYINDSGLYTLIMNFNLNNAIVFKEYVI</sequence>
<name>Q9EMZ4_AMEPV</name>
<dbReference type="Proteomes" id="UP000000872">
    <property type="component" value="Segment"/>
</dbReference>
<dbReference type="OrthoDB" id="5682at10239"/>
<evidence type="ECO:0000259" key="1">
    <source>
        <dbReference type="PROSITE" id="PS51750"/>
    </source>
</evidence>
<feature type="domain" description="Bro-N" evidence="1">
    <location>
        <begin position="24"/>
        <end position="133"/>
    </location>
</feature>
<organism evidence="2 3">
    <name type="scientific">Amsacta moorei entomopoxvirus</name>
    <name type="common">AmEPV</name>
    <dbReference type="NCBI Taxonomy" id="28321"/>
    <lineage>
        <taxon>Viruses</taxon>
        <taxon>Varidnaviria</taxon>
        <taxon>Bamfordvirae</taxon>
        <taxon>Nucleocytoviricota</taxon>
        <taxon>Pokkesviricetes</taxon>
        <taxon>Chitovirales</taxon>
        <taxon>Poxviridae</taxon>
        <taxon>Entomopoxvirinae</taxon>
        <taxon>Betaentomopoxvirus</taxon>
    </lineage>
</organism>
<accession>Q9EMZ4</accession>
<dbReference type="PROSITE" id="PS51750">
    <property type="entry name" value="BRO_N"/>
    <property type="match status" value="1"/>
</dbReference>
<reference evidence="2 3" key="1">
    <citation type="journal article" date="2000" name="Virology">
        <title>Complete genomic sequence of the Amsacta moorei entomopoxvirus: analysis and comparison with other poxviruses.</title>
        <authorList>
            <person name="Bawden A.L."/>
            <person name="Glassberg K.J."/>
            <person name="Diggans J."/>
            <person name="Shaw R."/>
            <person name="Farmerie W."/>
            <person name="Moyer R.W."/>
        </authorList>
    </citation>
    <scope>NUCLEOTIDE SEQUENCE [LARGE SCALE GENOMIC DNA]</scope>
</reference>
<gene>
    <name evidence="2" type="primary">AMV055</name>
</gene>
<keyword evidence="3" id="KW-1185">Reference proteome</keyword>
<evidence type="ECO:0000313" key="2">
    <source>
        <dbReference type="EMBL" id="AAG02761.1"/>
    </source>
</evidence>
<evidence type="ECO:0000313" key="3">
    <source>
        <dbReference type="Proteomes" id="UP000000872"/>
    </source>
</evidence>
<dbReference type="Pfam" id="PF02498">
    <property type="entry name" value="Bro-N"/>
    <property type="match status" value="1"/>
</dbReference>
<dbReference type="SMART" id="SM01040">
    <property type="entry name" value="Bro-N"/>
    <property type="match status" value="1"/>
</dbReference>